<dbReference type="AlphaFoldDB" id="A0A1T4VVU2"/>
<reference evidence="6 7" key="1">
    <citation type="submission" date="2017-02" db="EMBL/GenBank/DDBJ databases">
        <authorList>
            <person name="Peterson S.W."/>
        </authorList>
    </citation>
    <scope>NUCLEOTIDE SEQUENCE [LARGE SCALE GENOMIC DNA]</scope>
    <source>
        <strain evidence="6 7">ATCC 35992</strain>
    </source>
</reference>
<keyword evidence="2 4" id="KW-0442">Lipid degradation</keyword>
<evidence type="ECO:0000256" key="1">
    <source>
        <dbReference type="ARBA" id="ARBA00022801"/>
    </source>
</evidence>
<comment type="caution">
    <text evidence="4">Lacks conserved residue(s) required for the propagation of feature annotation.</text>
</comment>
<dbReference type="RefSeq" id="WP_078766609.1">
    <property type="nucleotide sequence ID" value="NZ_FUXZ01000010.1"/>
</dbReference>
<dbReference type="PROSITE" id="PS51635">
    <property type="entry name" value="PNPLA"/>
    <property type="match status" value="1"/>
</dbReference>
<dbReference type="InterPro" id="IPR045943">
    <property type="entry name" value="DUF6363"/>
</dbReference>
<dbReference type="GO" id="GO:0016787">
    <property type="term" value="F:hydrolase activity"/>
    <property type="evidence" value="ECO:0007669"/>
    <property type="project" value="UniProtKB-UniRule"/>
</dbReference>
<dbReference type="CDD" id="cd07208">
    <property type="entry name" value="Pat_hypo_Ecoli_yjju_like"/>
    <property type="match status" value="1"/>
</dbReference>
<dbReference type="Pfam" id="PF01734">
    <property type="entry name" value="Patatin"/>
    <property type="match status" value="1"/>
</dbReference>
<dbReference type="InterPro" id="IPR016035">
    <property type="entry name" value="Acyl_Trfase/lysoPLipase"/>
</dbReference>
<dbReference type="InterPro" id="IPR037483">
    <property type="entry name" value="YjjU-like"/>
</dbReference>
<feature type="short sequence motif" description="GXSXG" evidence="4">
    <location>
        <begin position="36"/>
        <end position="40"/>
    </location>
</feature>
<evidence type="ECO:0000256" key="2">
    <source>
        <dbReference type="ARBA" id="ARBA00022963"/>
    </source>
</evidence>
<accession>A0A1T4VVU2</accession>
<feature type="active site" description="Nucleophile" evidence="4">
    <location>
        <position position="38"/>
    </location>
</feature>
<protein>
    <submittedName>
        <fullName evidence="6">Predicted phospholipase, patatin/cPLA2 family</fullName>
    </submittedName>
</protein>
<keyword evidence="7" id="KW-1185">Reference proteome</keyword>
<keyword evidence="3 4" id="KW-0443">Lipid metabolism</keyword>
<name>A0A1T4VVU2_9FIRM</name>
<evidence type="ECO:0000259" key="5">
    <source>
        <dbReference type="PROSITE" id="PS51635"/>
    </source>
</evidence>
<gene>
    <name evidence="6" type="ORF">SAMN02745111_01761</name>
</gene>
<dbReference type="Gene3D" id="3.40.1090.10">
    <property type="entry name" value="Cytosolic phospholipase A2 catalytic domain"/>
    <property type="match status" value="2"/>
</dbReference>
<proteinExistence type="predicted"/>
<dbReference type="Pfam" id="PF19890">
    <property type="entry name" value="DUF6363"/>
    <property type="match status" value="1"/>
</dbReference>
<dbReference type="PANTHER" id="PTHR14226:SF25">
    <property type="entry name" value="PHOSPHOESTERASE"/>
    <property type="match status" value="1"/>
</dbReference>
<feature type="active site" description="Proton acceptor" evidence="4">
    <location>
        <position position="159"/>
    </location>
</feature>
<dbReference type="OrthoDB" id="9802424at2"/>
<evidence type="ECO:0000256" key="4">
    <source>
        <dbReference type="PROSITE-ProRule" id="PRU01161"/>
    </source>
</evidence>
<evidence type="ECO:0000256" key="3">
    <source>
        <dbReference type="ARBA" id="ARBA00023098"/>
    </source>
</evidence>
<dbReference type="GO" id="GO:0016042">
    <property type="term" value="P:lipid catabolic process"/>
    <property type="evidence" value="ECO:0007669"/>
    <property type="project" value="UniProtKB-UniRule"/>
</dbReference>
<keyword evidence="1 4" id="KW-0378">Hydrolase</keyword>
<dbReference type="STRING" id="39495.SAMN02745111_01761"/>
<feature type="domain" description="PNPLA" evidence="5">
    <location>
        <begin position="5"/>
        <end position="172"/>
    </location>
</feature>
<dbReference type="Proteomes" id="UP000190814">
    <property type="component" value="Unassembled WGS sequence"/>
</dbReference>
<dbReference type="InterPro" id="IPR002641">
    <property type="entry name" value="PNPLA_dom"/>
</dbReference>
<evidence type="ECO:0000313" key="6">
    <source>
        <dbReference type="EMBL" id="SKA69076.1"/>
    </source>
</evidence>
<dbReference type="SUPFAM" id="SSF52151">
    <property type="entry name" value="FabD/lysophospholipase-like"/>
    <property type="match status" value="1"/>
</dbReference>
<dbReference type="EMBL" id="FUXZ01000010">
    <property type="protein sequence ID" value="SKA69076.1"/>
    <property type="molecule type" value="Genomic_DNA"/>
</dbReference>
<dbReference type="PANTHER" id="PTHR14226">
    <property type="entry name" value="NEUROPATHY TARGET ESTERASE/SWISS CHEESE D.MELANOGASTER"/>
    <property type="match status" value="1"/>
</dbReference>
<sequence>MKKGLILEGGAMRGLFTAGVIDVMMENNIDVDGIVGVSAGACFGCNYKSRQIGRTIRYSVKYAKEPLYCSYRSLIATGNLFNKGFCYYKIPFKLDKVDKKTFEESPMEFWIVATDVKTGKAVYKKAEKINKETMEWIRASSSMPVVSNVVEINGHGYLDGGISDSIPLKFFESLGYDKNIVITTQPEDYRKPPISKEKVMKVALKKIPAIFEAMKHRHEMYNAQVDYIMRKEAQGEILVIRPKNTLPIDRISHDPDEMTLVYNIGREVATEMMPQIRKFYSEKKEA</sequence>
<organism evidence="6 7">
    <name type="scientific">Eubacterium uniforme</name>
    <dbReference type="NCBI Taxonomy" id="39495"/>
    <lineage>
        <taxon>Bacteria</taxon>
        <taxon>Bacillati</taxon>
        <taxon>Bacillota</taxon>
        <taxon>Clostridia</taxon>
        <taxon>Eubacteriales</taxon>
        <taxon>Eubacteriaceae</taxon>
        <taxon>Eubacterium</taxon>
    </lineage>
</organism>
<feature type="short sequence motif" description="DGA/G" evidence="4">
    <location>
        <begin position="159"/>
        <end position="161"/>
    </location>
</feature>
<dbReference type="InterPro" id="IPR050301">
    <property type="entry name" value="NTE"/>
</dbReference>
<evidence type="ECO:0000313" key="7">
    <source>
        <dbReference type="Proteomes" id="UP000190814"/>
    </source>
</evidence>